<dbReference type="PROSITE" id="PS00028">
    <property type="entry name" value="ZINC_FINGER_C2H2_1"/>
    <property type="match status" value="1"/>
</dbReference>
<keyword evidence="1" id="KW-0863">Zinc-finger</keyword>
<dbReference type="SUPFAM" id="SSF57903">
    <property type="entry name" value="FYVE/PHD zinc finger"/>
    <property type="match status" value="1"/>
</dbReference>
<feature type="domain" description="Reverse transcriptase" evidence="4">
    <location>
        <begin position="1352"/>
        <end position="1626"/>
    </location>
</feature>
<feature type="domain" description="C2H2-type" evidence="3">
    <location>
        <begin position="48"/>
        <end position="76"/>
    </location>
</feature>
<dbReference type="EMBL" id="JACTAM010000016">
    <property type="protein sequence ID" value="KAI2655492.1"/>
    <property type="molecule type" value="Genomic_DNA"/>
</dbReference>
<evidence type="ECO:0000259" key="4">
    <source>
        <dbReference type="PROSITE" id="PS50878"/>
    </source>
</evidence>
<feature type="region of interest" description="Disordered" evidence="2">
    <location>
        <begin position="554"/>
        <end position="575"/>
    </location>
</feature>
<dbReference type="InterPro" id="IPR013087">
    <property type="entry name" value="Znf_C2H2_type"/>
</dbReference>
<evidence type="ECO:0000259" key="3">
    <source>
        <dbReference type="PROSITE" id="PS50157"/>
    </source>
</evidence>
<dbReference type="Proteomes" id="UP000830375">
    <property type="component" value="Unassembled WGS sequence"/>
</dbReference>
<dbReference type="Pfam" id="PF03372">
    <property type="entry name" value="Exo_endo_phos"/>
    <property type="match status" value="1"/>
</dbReference>
<comment type="caution">
    <text evidence="5">The sequence shown here is derived from an EMBL/GenBank/DDBJ whole genome shotgun (WGS) entry which is preliminary data.</text>
</comment>
<reference evidence="5 6" key="1">
    <citation type="submission" date="2022-01" db="EMBL/GenBank/DDBJ databases">
        <title>A high-quality chromosome-level genome assembly of rohu carp, Labeo rohita.</title>
        <authorList>
            <person name="Arick M.A. II"/>
            <person name="Hsu C.-Y."/>
            <person name="Magbanua Z."/>
            <person name="Pechanova O."/>
            <person name="Grover C."/>
            <person name="Miller E."/>
            <person name="Thrash A."/>
            <person name="Ezzel L."/>
            <person name="Alam S."/>
            <person name="Benzie J."/>
            <person name="Hamilton M."/>
            <person name="Karsi A."/>
            <person name="Lawrence M.L."/>
            <person name="Peterson D.G."/>
        </authorList>
    </citation>
    <scope>NUCLEOTIDE SEQUENCE [LARGE SCALE GENOMIC DNA]</scope>
    <source>
        <strain evidence="6">BAU-BD-2019</strain>
        <tissue evidence="5">Blood</tissue>
    </source>
</reference>
<dbReference type="CDD" id="cd01650">
    <property type="entry name" value="RT_nLTR_like"/>
    <property type="match status" value="1"/>
</dbReference>
<evidence type="ECO:0000313" key="6">
    <source>
        <dbReference type="Proteomes" id="UP000830375"/>
    </source>
</evidence>
<dbReference type="SUPFAM" id="SSF56219">
    <property type="entry name" value="DNase I-like"/>
    <property type="match status" value="1"/>
</dbReference>
<name>A0ABQ8LXY4_LABRO</name>
<gene>
    <name evidence="5" type="ORF">H4Q32_017900</name>
</gene>
<feature type="region of interest" description="Disordered" evidence="2">
    <location>
        <begin position="477"/>
        <end position="497"/>
    </location>
</feature>
<evidence type="ECO:0000313" key="5">
    <source>
        <dbReference type="EMBL" id="KAI2655492.1"/>
    </source>
</evidence>
<dbReference type="InterPro" id="IPR011011">
    <property type="entry name" value="Znf_FYVE_PHD"/>
</dbReference>
<dbReference type="Pfam" id="PF00078">
    <property type="entry name" value="RVT_1"/>
    <property type="match status" value="1"/>
</dbReference>
<dbReference type="PANTHER" id="PTHR33332">
    <property type="entry name" value="REVERSE TRANSCRIPTASE DOMAIN-CONTAINING PROTEIN"/>
    <property type="match status" value="1"/>
</dbReference>
<dbReference type="Gene3D" id="3.30.40.10">
    <property type="entry name" value="Zinc/RING finger domain, C3HC4 (zinc finger)"/>
    <property type="match status" value="1"/>
</dbReference>
<dbReference type="InterPro" id="IPR043502">
    <property type="entry name" value="DNA/RNA_pol_sf"/>
</dbReference>
<dbReference type="SUPFAM" id="SSF56672">
    <property type="entry name" value="DNA/RNA polymerases"/>
    <property type="match status" value="1"/>
</dbReference>
<evidence type="ECO:0000256" key="2">
    <source>
        <dbReference type="SAM" id="MobiDB-lite"/>
    </source>
</evidence>
<keyword evidence="1" id="KW-0479">Metal-binding</keyword>
<feature type="compositionally biased region" description="Basic and acidic residues" evidence="2">
    <location>
        <begin position="487"/>
        <end position="497"/>
    </location>
</feature>
<organism evidence="5 6">
    <name type="scientific">Labeo rohita</name>
    <name type="common">Indian major carp</name>
    <name type="synonym">Cyprinus rohita</name>
    <dbReference type="NCBI Taxonomy" id="84645"/>
    <lineage>
        <taxon>Eukaryota</taxon>
        <taxon>Metazoa</taxon>
        <taxon>Chordata</taxon>
        <taxon>Craniata</taxon>
        <taxon>Vertebrata</taxon>
        <taxon>Euteleostomi</taxon>
        <taxon>Actinopterygii</taxon>
        <taxon>Neopterygii</taxon>
        <taxon>Teleostei</taxon>
        <taxon>Ostariophysi</taxon>
        <taxon>Cypriniformes</taxon>
        <taxon>Cyprinidae</taxon>
        <taxon>Labeoninae</taxon>
        <taxon>Labeonini</taxon>
        <taxon>Labeo</taxon>
    </lineage>
</organism>
<protein>
    <recommendedName>
        <fullName evidence="7">RNA-directed DNA polymerase from mobile element jockey-like protein</fullName>
    </recommendedName>
</protein>
<dbReference type="Gene3D" id="3.60.10.10">
    <property type="entry name" value="Endonuclease/exonuclease/phosphatase"/>
    <property type="match status" value="1"/>
</dbReference>
<dbReference type="PROSITE" id="PS50878">
    <property type="entry name" value="RT_POL"/>
    <property type="match status" value="1"/>
</dbReference>
<evidence type="ECO:0008006" key="7">
    <source>
        <dbReference type="Google" id="ProtNLM"/>
    </source>
</evidence>
<sequence length="1822" mass="204352">MTLTRVNQSRQIDGGRQWEKPKNTNRQNYGEQPSLSTVATEQVQQGTSVCRICGINFTTTSNLRRHEKEQHDGEEPMMCIDTKNGLYVTTNHSHGVRLPIHVQKCLPARLYDCEVDECRDFMSIAAQSGNPGKECYHLERTRKAHVYIPPPALNTESLNDTVKKGIMSTSRQEECMALYQRANADEADSVFPVFWGEHSLSDRYIFFSVYTGEKDNWCKFGRTISTFDTKSASLGVNEEQMRSGLAWTPSFCMMIGGYMSMWWLFQEHPHLAKNAVDTANEDIEDIEENFSGNLGITVYGKECPVCRILVCFQDYNSGFHNYNNRIFLSIPLCSFLTTGLSNHIAVGRMLHTIESHSATTVPHNSQLTKAFYHFSALRRYSYSYFCYRCGHHPSVVIADTNWKVAFELPEKHNDTSQETEISVAARWENLEKEIIATGFCDDASSNPFRSTLSYSGFAPWMGQHTRRSETLPKTGIFKGLSQSDRASTSKERTNGKDIDEDQILHPKKEDLTKACNILGVSASGSISDIINRLEELLLYKNVYPKMFVKLQKAGETNTQPREVQSKDPDVSAKLDSMPEEGKKFSVSMFPIEQTHKETISRLYAEKRNDDNVIARISHYALLYLRDLKSVLPPHLLSDTSSTAMPWLTDNAVNCRIAQIAEGTNDVVALNTDKFILWHRDWQRDAKVSDEHLKELEKTSEFLKILLPRIVGPGDNPEKGNHFILWVFDMTTKTIRVYDNTDQYVTISILDMEVLKVMHPDVKSLDWIQCDLCKKWLHADCAGISLDIVTEDTTFCCGCDTKHVHTFEKTLALLKQGWLVELLIEDQEILLTQRNLGTLLTFPSYTRCLHPLSTAIMCFQYIPVITTQHSNITRRRQRNLTNLRPIVTSSTDTFSFTVGLWNCQSAFNKADFITAFSTHSTLSILGLTETWIRPEDSATPAALSNTFSFSHTPRHTGRGGGTGILISNKWKFFNHSLLCNFNSFESHAITVTAPIKFHIVVIYRPPGQLGTYLDELDGLLSSFQEDGTPLLVFGDFNIHLDKPYAADFQSLLASFDFKRLITTSTHKSGNHLDLIYTRNCVADNTLVKPLHISDHFFITCNLHITASTPPTPLPVTFRRNLRSLSPSHLSSVVSSSLPSTTLFSSLEVNTATDTLCSTLTSCLDAICPLSSRPARATPPNPWLSDVLREHRSKLRAAERKWCKSKDPSDLSMYQSLLSSFSAQVHAAKSSYFHIKINNAPDTRNLFKTFNSLLCPPPPPPTTSITADDFATFFTNKTTTISSQFLAPHIQELIPTTSTANTPLFSFCPLSEAEVSKLLLSSHPTTCPLDPIPSHLLQAISPTLLPALTHIINTSLLTGTFPTAFKQAQVTPLLKKPTLNTSLIDNYRPISLLPFIAKTLERVVFNQVSLFLAQNSSLDANQSGFRSGHSTETALLSVTEALRIAKADSRSSVLILLDLSAAFDTVNHQILLSTLSSLGITGIPLHWFESYLTGRSFRVAWGGEVSKAHHLATGVPQGSVLGPLLFSIYTTSLGPIIQAHGFSYHCYADDTQLFLSFQPDDPTVAARISGCLADISEWMKEHHLQLNLAKTELLIFPATPTLQHDFTINLGTLTITPSSSARNLGVIFDDQLTFKDHIAKTARSCRFALHNIRKIRPFLTEQATQLLVQALVISRLDYCNALLAGLLSCTIKPLQMIQNAAARLVFNEPKRAHVTPLFITLHWLPIAARIKFKTLMLAYRTTTGSAPAYLHSLLPIYTPSRTLRSASERRLIVPSQRGTKSLSRTFSYTVPGWWNDLPTAIRNANSITTFKQLLKTHLFRHYLT</sequence>
<dbReference type="InterPro" id="IPR036691">
    <property type="entry name" value="Endo/exonu/phosph_ase_sf"/>
</dbReference>
<dbReference type="InterPro" id="IPR005135">
    <property type="entry name" value="Endo/exonuclease/phosphatase"/>
</dbReference>
<keyword evidence="1" id="KW-0862">Zinc</keyword>
<accession>A0ABQ8LXY4</accession>
<feature type="compositionally biased region" description="Polar residues" evidence="2">
    <location>
        <begin position="1"/>
        <end position="11"/>
    </location>
</feature>
<dbReference type="PROSITE" id="PS50157">
    <property type="entry name" value="ZINC_FINGER_C2H2_2"/>
    <property type="match status" value="1"/>
</dbReference>
<feature type="compositionally biased region" description="Basic and acidic residues" evidence="2">
    <location>
        <begin position="563"/>
        <end position="572"/>
    </location>
</feature>
<evidence type="ECO:0000256" key="1">
    <source>
        <dbReference type="PROSITE-ProRule" id="PRU00042"/>
    </source>
</evidence>
<proteinExistence type="predicted"/>
<feature type="region of interest" description="Disordered" evidence="2">
    <location>
        <begin position="1"/>
        <end position="33"/>
    </location>
</feature>
<dbReference type="InterPro" id="IPR013083">
    <property type="entry name" value="Znf_RING/FYVE/PHD"/>
</dbReference>
<dbReference type="InterPro" id="IPR000477">
    <property type="entry name" value="RT_dom"/>
</dbReference>
<feature type="compositionally biased region" description="Polar residues" evidence="2">
    <location>
        <begin position="24"/>
        <end position="33"/>
    </location>
</feature>
<keyword evidence="6" id="KW-1185">Reference proteome</keyword>